<evidence type="ECO:0000256" key="4">
    <source>
        <dbReference type="SAM" id="MobiDB-lite"/>
    </source>
</evidence>
<dbReference type="PROSITE" id="PS50853">
    <property type="entry name" value="FN3"/>
    <property type="match status" value="3"/>
</dbReference>
<proteinExistence type="predicted"/>
<dbReference type="Gene3D" id="2.60.40.10">
    <property type="entry name" value="Immunoglobulins"/>
    <property type="match status" value="3"/>
</dbReference>
<feature type="compositionally biased region" description="Low complexity" evidence="4">
    <location>
        <begin position="242"/>
        <end position="251"/>
    </location>
</feature>
<dbReference type="GO" id="GO:0008843">
    <property type="term" value="F:endochitinase activity"/>
    <property type="evidence" value="ECO:0007669"/>
    <property type="project" value="UniProtKB-EC"/>
</dbReference>
<dbReference type="Pfam" id="PF00041">
    <property type="entry name" value="fn3"/>
    <property type="match status" value="2"/>
</dbReference>
<dbReference type="SMART" id="SM00060">
    <property type="entry name" value="FN3"/>
    <property type="match status" value="3"/>
</dbReference>
<dbReference type="EMBL" id="UHID01000007">
    <property type="protein sequence ID" value="SUP60579.1"/>
    <property type="molecule type" value="Genomic_DNA"/>
</dbReference>
<dbReference type="InterPro" id="IPR036116">
    <property type="entry name" value="FN3_sf"/>
</dbReference>
<keyword evidence="3" id="KW-0119">Carbohydrate metabolism</keyword>
<evidence type="ECO:0000313" key="6">
    <source>
        <dbReference type="EMBL" id="SUP60579.1"/>
    </source>
</evidence>
<evidence type="ECO:0000256" key="3">
    <source>
        <dbReference type="ARBA" id="ARBA00023326"/>
    </source>
</evidence>
<keyword evidence="2 6" id="KW-0326">Glycosidase</keyword>
<dbReference type="Proteomes" id="UP000254150">
    <property type="component" value="Unassembled WGS sequence"/>
</dbReference>
<evidence type="ECO:0000256" key="2">
    <source>
        <dbReference type="ARBA" id="ARBA00023295"/>
    </source>
</evidence>
<feature type="domain" description="Fibronectin type-III" evidence="5">
    <location>
        <begin position="254"/>
        <end position="351"/>
    </location>
</feature>
<protein>
    <submittedName>
        <fullName evidence="6">Sugar hydrolase</fullName>
        <ecNumber evidence="6">3.2.1.14</ecNumber>
    </submittedName>
</protein>
<dbReference type="InterPro" id="IPR003961">
    <property type="entry name" value="FN3_dom"/>
</dbReference>
<dbReference type="CDD" id="cd00063">
    <property type="entry name" value="FN3"/>
    <property type="match status" value="2"/>
</dbReference>
<reference evidence="6 7" key="1">
    <citation type="submission" date="2018-06" db="EMBL/GenBank/DDBJ databases">
        <authorList>
            <consortium name="Pathogen Informatics"/>
            <person name="Doyle S."/>
        </authorList>
    </citation>
    <scope>NUCLEOTIDE SEQUENCE [LARGE SCALE GENOMIC DNA]</scope>
    <source>
        <strain evidence="6 7">NCTC7807</strain>
    </source>
</reference>
<feature type="region of interest" description="Disordered" evidence="4">
    <location>
        <begin position="132"/>
        <end position="170"/>
    </location>
</feature>
<dbReference type="InterPro" id="IPR013783">
    <property type="entry name" value="Ig-like_fold"/>
</dbReference>
<dbReference type="AlphaFoldDB" id="A0A380P5U0"/>
<gene>
    <name evidence="6" type="primary">chiA1_1</name>
    <name evidence="6" type="ORF">NCTC7807_04650</name>
</gene>
<feature type="compositionally biased region" description="Low complexity" evidence="4">
    <location>
        <begin position="9"/>
        <end position="18"/>
    </location>
</feature>
<organism evidence="6 7">
    <name type="scientific">Streptomyces griseus</name>
    <dbReference type="NCBI Taxonomy" id="1911"/>
    <lineage>
        <taxon>Bacteria</taxon>
        <taxon>Bacillati</taxon>
        <taxon>Actinomycetota</taxon>
        <taxon>Actinomycetes</taxon>
        <taxon>Kitasatosporales</taxon>
        <taxon>Streptomycetaceae</taxon>
        <taxon>Streptomyces</taxon>
    </lineage>
</organism>
<dbReference type="GO" id="GO:0000272">
    <property type="term" value="P:polysaccharide catabolic process"/>
    <property type="evidence" value="ECO:0007669"/>
    <property type="project" value="UniProtKB-KW"/>
</dbReference>
<dbReference type="InterPro" id="IPR050991">
    <property type="entry name" value="ECM_Regulatory_Proteins"/>
</dbReference>
<accession>A0A380P5U0</accession>
<dbReference type="PANTHER" id="PTHR46708:SF2">
    <property type="entry name" value="FIBRONECTIN TYPE-III DOMAIN-CONTAINING PROTEIN"/>
    <property type="match status" value="1"/>
</dbReference>
<feature type="domain" description="Fibronectin type-III" evidence="5">
    <location>
        <begin position="159"/>
        <end position="246"/>
    </location>
</feature>
<keyword evidence="1" id="KW-0677">Repeat</keyword>
<dbReference type="PANTHER" id="PTHR46708">
    <property type="entry name" value="TENASCIN"/>
    <property type="match status" value="1"/>
</dbReference>
<evidence type="ECO:0000313" key="7">
    <source>
        <dbReference type="Proteomes" id="UP000254150"/>
    </source>
</evidence>
<feature type="region of interest" description="Disordered" evidence="4">
    <location>
        <begin position="228"/>
        <end position="251"/>
    </location>
</feature>
<keyword evidence="3" id="KW-0624">Polysaccharide degradation</keyword>
<name>A0A380P5U0_STRGR</name>
<sequence>MRGTPELPAPTAAGAPAAGPAPRPALPRRAARVPLLVVAVAVALTGCSLGGRTVEPDRPPTAPTGVTAVAGSATSVHVMWNQSTDDKGVERYEVLLDDKKVKEVPAERHMVDITGLRPGTEQVFTVRALDTAGNEGPASKRVSVTTPEQGPEDTRPPTAPAELTAESGGSRAATLTWTAAKDDEAVASYDIYQGDTKIHSAGGDSTSAVVTGLRPGTAYRFTVKARDGAGNVSPASPEAPLTTAGKGAPEAGAAPTELVATARHTGEGHYIDLTWVAPKTGGEVTEYQIRLDGKQDTSLVWGGEVPEGKAEYTFFVGKEDGVKHRVKLRAKLPDGTWGGFSPERTVVTGKE</sequence>
<evidence type="ECO:0000256" key="1">
    <source>
        <dbReference type="ARBA" id="ARBA00022737"/>
    </source>
</evidence>
<feature type="region of interest" description="Disordered" evidence="4">
    <location>
        <begin position="1"/>
        <end position="25"/>
    </location>
</feature>
<dbReference type="EC" id="3.2.1.14" evidence="6"/>
<dbReference type="SUPFAM" id="SSF49265">
    <property type="entry name" value="Fibronectin type III"/>
    <property type="match status" value="2"/>
</dbReference>
<feature type="domain" description="Fibronectin type-III" evidence="5">
    <location>
        <begin position="59"/>
        <end position="149"/>
    </location>
</feature>
<evidence type="ECO:0000259" key="5">
    <source>
        <dbReference type="PROSITE" id="PS50853"/>
    </source>
</evidence>
<keyword evidence="6" id="KW-0378">Hydrolase</keyword>